<proteinExistence type="predicted"/>
<protein>
    <recommendedName>
        <fullName evidence="1">Vitellogenin domain-containing protein</fullName>
    </recommendedName>
</protein>
<dbReference type="PANTHER" id="PTHR13769">
    <property type="entry name" value="APOLIPOPROTEIN B"/>
    <property type="match status" value="1"/>
</dbReference>
<dbReference type="Pfam" id="PF01347">
    <property type="entry name" value="Vitellogenin_N"/>
    <property type="match status" value="1"/>
</dbReference>
<feature type="domain" description="Vitellogenin" evidence="1">
    <location>
        <begin position="9"/>
        <end position="140"/>
    </location>
</feature>
<dbReference type="AlphaFoldDB" id="A0ABD0NS97"/>
<feature type="non-terminal residue" evidence="2">
    <location>
        <position position="174"/>
    </location>
</feature>
<sequence>IDSVHPIKDKEVILSVLKELAGLSETNNGHNRAHLAQKLIATIRKMNAESLSTALPEALEVSRPLVYQALFQCGTPECTSAILRVLRTFDRSSIEIDAAVYAMGMIATPSRDLVEEMLKTAKYKDSKPIYYALSNAVRRLYEVEKSITPEIQGVADYALEQIGDCTGNQEHLYL</sequence>
<keyword evidence="3" id="KW-1185">Reference proteome</keyword>
<evidence type="ECO:0000259" key="1">
    <source>
        <dbReference type="Pfam" id="PF01347"/>
    </source>
</evidence>
<dbReference type="PANTHER" id="PTHR13769:SF5">
    <property type="entry name" value="APOLIPOPROTEIN B-100-RELATED"/>
    <property type="match status" value="1"/>
</dbReference>
<gene>
    <name evidence="2" type="ORF">M9458_040485</name>
</gene>
<dbReference type="Gene3D" id="1.25.10.20">
    <property type="entry name" value="Vitellinogen, superhelical"/>
    <property type="match status" value="1"/>
</dbReference>
<organism evidence="2 3">
    <name type="scientific">Cirrhinus mrigala</name>
    <name type="common">Mrigala</name>
    <dbReference type="NCBI Taxonomy" id="683832"/>
    <lineage>
        <taxon>Eukaryota</taxon>
        <taxon>Metazoa</taxon>
        <taxon>Chordata</taxon>
        <taxon>Craniata</taxon>
        <taxon>Vertebrata</taxon>
        <taxon>Euteleostomi</taxon>
        <taxon>Actinopterygii</taxon>
        <taxon>Neopterygii</taxon>
        <taxon>Teleostei</taxon>
        <taxon>Ostariophysi</taxon>
        <taxon>Cypriniformes</taxon>
        <taxon>Cyprinidae</taxon>
        <taxon>Labeoninae</taxon>
        <taxon>Labeonini</taxon>
        <taxon>Cirrhinus</taxon>
    </lineage>
</organism>
<name>A0ABD0NS97_CIRMR</name>
<feature type="non-terminal residue" evidence="2">
    <location>
        <position position="1"/>
    </location>
</feature>
<comment type="caution">
    <text evidence="2">The sequence shown here is derived from an EMBL/GenBank/DDBJ whole genome shotgun (WGS) entry which is preliminary data.</text>
</comment>
<dbReference type="InterPro" id="IPR001747">
    <property type="entry name" value="Vitellogenin_N"/>
</dbReference>
<reference evidence="2 3" key="1">
    <citation type="submission" date="2024-05" db="EMBL/GenBank/DDBJ databases">
        <title>Genome sequencing and assembly of Indian major carp, Cirrhinus mrigala (Hamilton, 1822).</title>
        <authorList>
            <person name="Mohindra V."/>
            <person name="Chowdhury L.M."/>
            <person name="Lal K."/>
            <person name="Jena J.K."/>
        </authorList>
    </citation>
    <scope>NUCLEOTIDE SEQUENCE [LARGE SCALE GENOMIC DNA]</scope>
    <source>
        <strain evidence="2">CM1030</strain>
        <tissue evidence="2">Blood</tissue>
    </source>
</reference>
<accession>A0ABD0NS97</accession>
<evidence type="ECO:0000313" key="3">
    <source>
        <dbReference type="Proteomes" id="UP001529510"/>
    </source>
</evidence>
<evidence type="ECO:0000313" key="2">
    <source>
        <dbReference type="EMBL" id="KAL0164732.1"/>
    </source>
</evidence>
<dbReference type="InterPro" id="IPR052418">
    <property type="entry name" value="Apolipoprotein_B"/>
</dbReference>
<dbReference type="SUPFAM" id="SSF48431">
    <property type="entry name" value="Lipovitellin-phosvitin complex, superhelical domain"/>
    <property type="match status" value="1"/>
</dbReference>
<dbReference type="InterPro" id="IPR011030">
    <property type="entry name" value="Lipovitellin_superhlx_dom"/>
</dbReference>
<dbReference type="EMBL" id="JAMKFB020000020">
    <property type="protein sequence ID" value="KAL0164732.1"/>
    <property type="molecule type" value="Genomic_DNA"/>
</dbReference>
<dbReference type="Proteomes" id="UP001529510">
    <property type="component" value="Unassembled WGS sequence"/>
</dbReference>